<name>A0A2A2M9K7_9GAMM</name>
<keyword evidence="1" id="KW-0175">Coiled coil</keyword>
<keyword evidence="3" id="KW-1185">Reference proteome</keyword>
<comment type="caution">
    <text evidence="2">The sequence shown here is derived from an EMBL/GenBank/DDBJ whole genome shotgun (WGS) entry which is preliminary data.</text>
</comment>
<dbReference type="PIRSF" id="PIRSF034586">
    <property type="entry name" value="Vir_effector_SfrC"/>
    <property type="match status" value="1"/>
</dbReference>
<organism evidence="2 3">
    <name type="scientific">Hafnia paralvei</name>
    <dbReference type="NCBI Taxonomy" id="546367"/>
    <lineage>
        <taxon>Bacteria</taxon>
        <taxon>Pseudomonadati</taxon>
        <taxon>Pseudomonadota</taxon>
        <taxon>Gammaproteobacteria</taxon>
        <taxon>Enterobacterales</taxon>
        <taxon>Hafniaceae</taxon>
        <taxon>Hafnia</taxon>
    </lineage>
</organism>
<sequence>MKSLNAKQINSQLQTIAHSVTQAIDWVDNAREHSPRLNIEADSLRVKLYRCHHQLTALQSSPQSPPSIGFWGLSQAGKSHLIHALVANENGRLEIHLAGRTLDFLTHINPGNLDCGIVTRFSRRRGIDNHDYPVELALLKEYEIAKMLVDAFINDFSSEFDYQELDEGVIDEHLAALSTLRQPDIVAGLSEDDVVALWDAVNRRIGSRGKRMNRDFWPSAVRLAPYLSVDHRARLFSLLWNGVDELTSAYASFSHILQRLSCAEKVAVPLSVLVDDMQLPAEGILSPEVLENANSPLEFSVQVCPLINRKTAKPVELSIAELALLTFEITLPLAGAAREPLFQQTDVLDFPGIGRSLEREYEPSSSLNGILQRAKTQGLLERYADNQQLDALMVCTAVGEKTTTQSVGKILAHWTKSTLGDTEQRKPTLIWALTPFDLRVTQNKNYDDAVQRYVGLPGESWGSMLVTDKSGVRRMVDYLATEVNSETTLRRLNLRLESLRRELADHLLGNWLALDEEEEEKEKLRISQTLLKALQNRTGVHGELLERLLPTRDELRRLYLQLNNQANCAVVSGNHSDSVLPIMHGDPFGIEMNIDLVADFVPETDFVTSEAQTEANFANQAYQYWINHLRNLAENESLLALLGLGKSELELLSQELITASVRMHTASTLSQALSGIENEGTRVDMLVDRQVSRVLSVLGDFVAWLGFQQIPESLRPDSRVNRGQKLFAKPPAMKTASWGDSLRLTKLSVMPSNNTGFYIYDWLVGLSEVIIQNKGYSSAHELSQHQQQQIKNIVASIAD</sequence>
<proteinExistence type="predicted"/>
<evidence type="ECO:0000313" key="2">
    <source>
        <dbReference type="EMBL" id="PAV95363.1"/>
    </source>
</evidence>
<reference evidence="2 3" key="1">
    <citation type="submission" date="2017-08" db="EMBL/GenBank/DDBJ databases">
        <title>Draft Genome Sequence of Hafnia alvei CITHA-6 Isolated from Raw Bovine Milk.</title>
        <authorList>
            <person name="Culligan E.P."/>
            <person name="Mcsweeney A."/>
            <person name="O'Doherty C."/>
            <person name="Gleeson E."/>
            <person name="O'Riordan D."/>
            <person name="Sleator R.D."/>
        </authorList>
    </citation>
    <scope>NUCLEOTIDE SEQUENCE [LARGE SCALE GENOMIC DNA]</scope>
    <source>
        <strain evidence="2 3">CITHA-6</strain>
    </source>
</reference>
<feature type="coiled-coil region" evidence="1">
    <location>
        <begin position="482"/>
        <end position="537"/>
    </location>
</feature>
<dbReference type="OrthoDB" id="1060501at2"/>
<dbReference type="AlphaFoldDB" id="A0A2A2M9K7"/>
<protein>
    <recommendedName>
        <fullName evidence="4">Virulence factor</fullName>
    </recommendedName>
</protein>
<gene>
    <name evidence="2" type="ORF">CJD50_15705</name>
</gene>
<accession>A0A2A2M9K7</accession>
<evidence type="ECO:0000313" key="3">
    <source>
        <dbReference type="Proteomes" id="UP000218796"/>
    </source>
</evidence>
<evidence type="ECO:0000256" key="1">
    <source>
        <dbReference type="SAM" id="Coils"/>
    </source>
</evidence>
<dbReference type="EMBL" id="NQMS01000007">
    <property type="protein sequence ID" value="PAV95363.1"/>
    <property type="molecule type" value="Genomic_DNA"/>
</dbReference>
<dbReference type="InterPro" id="IPR017030">
    <property type="entry name" value="Vir_effector_SfrC"/>
</dbReference>
<evidence type="ECO:0008006" key="4">
    <source>
        <dbReference type="Google" id="ProtNLM"/>
    </source>
</evidence>
<dbReference type="Pfam" id="PF10139">
    <property type="entry name" value="Virul_Fac"/>
    <property type="match status" value="2"/>
</dbReference>
<dbReference type="RefSeq" id="WP_039187767.1">
    <property type="nucleotide sequence ID" value="NZ_CAUFSP010000009.1"/>
</dbReference>
<dbReference type="Proteomes" id="UP000218796">
    <property type="component" value="Unassembled WGS sequence"/>
</dbReference>